<dbReference type="Proteomes" id="UP000785783">
    <property type="component" value="Unassembled WGS sequence"/>
</dbReference>
<organism evidence="1 2">
    <name type="scientific">PS1 clade bacterium</name>
    <dbReference type="NCBI Taxonomy" id="2175152"/>
    <lineage>
        <taxon>Bacteria</taxon>
        <taxon>Pseudomonadati</taxon>
        <taxon>Pseudomonadota</taxon>
        <taxon>Alphaproteobacteria</taxon>
        <taxon>PS1 clade</taxon>
    </lineage>
</organism>
<dbReference type="PANTHER" id="PTHR11941:SF54">
    <property type="entry name" value="ENOYL-COA HYDRATASE, MITOCHONDRIAL"/>
    <property type="match status" value="1"/>
</dbReference>
<dbReference type="GO" id="GO:0003824">
    <property type="term" value="F:catalytic activity"/>
    <property type="evidence" value="ECO:0007669"/>
    <property type="project" value="UniProtKB-ARBA"/>
</dbReference>
<evidence type="ECO:0000313" key="2">
    <source>
        <dbReference type="Proteomes" id="UP000785783"/>
    </source>
</evidence>
<accession>A0A937HJJ1</accession>
<dbReference type="AlphaFoldDB" id="A0A937HJJ1"/>
<dbReference type="CDD" id="cd06558">
    <property type="entry name" value="crotonase-like"/>
    <property type="match status" value="1"/>
</dbReference>
<proteinExistence type="predicted"/>
<dbReference type="Pfam" id="PF00378">
    <property type="entry name" value="ECH_1"/>
    <property type="match status" value="1"/>
</dbReference>
<reference evidence="1" key="1">
    <citation type="submission" date="2020-10" db="EMBL/GenBank/DDBJ databases">
        <title>Microbiome of the Black Sea water column analyzed by genome centric metagenomics.</title>
        <authorList>
            <person name="Cabello-Yeves P.J."/>
            <person name="Callieri C."/>
            <person name="Picazo A."/>
            <person name="Mehrshad M."/>
            <person name="Haro-Moreno J.M."/>
            <person name="Roda-Garcia J."/>
            <person name="Dzembekova N."/>
            <person name="Slabakova V."/>
            <person name="Slabakova N."/>
            <person name="Moncheva S."/>
            <person name="Rodriguez-Valera F."/>
        </authorList>
    </citation>
    <scope>NUCLEOTIDE SEQUENCE</scope>
    <source>
        <strain evidence="1">BS307-5m-G5</strain>
    </source>
</reference>
<dbReference type="InterPro" id="IPR029045">
    <property type="entry name" value="ClpP/crotonase-like_dom_sf"/>
</dbReference>
<evidence type="ECO:0000313" key="1">
    <source>
        <dbReference type="EMBL" id="MBL6761568.1"/>
    </source>
</evidence>
<sequence>MSDLVSCTIENGIAVIKLDDGKANAFSFDMMAAINAALDEAEATADVIVLTGRDGVMCAGFDLKVMRTDAAKVPDMVGQGGQLLTRIFGNDKPIIIASPGHGIAAGGLLMLAADYRIGVDTDSRYGLNESAIGMVLPPFGLDLAVYKIDNKYLDKCFAGAELITPETAVNAGFLDEVVAADKLMERAMEKAEEMQKLDSKAFAGNKNLVRGIVAAKMADDLASGKGLKVGA</sequence>
<dbReference type="EMBL" id="JADHOK010000019">
    <property type="protein sequence ID" value="MBL6761568.1"/>
    <property type="molecule type" value="Genomic_DNA"/>
</dbReference>
<dbReference type="GO" id="GO:0006635">
    <property type="term" value="P:fatty acid beta-oxidation"/>
    <property type="evidence" value="ECO:0007669"/>
    <property type="project" value="TreeGrafter"/>
</dbReference>
<dbReference type="InterPro" id="IPR001753">
    <property type="entry name" value="Enoyl-CoA_hydra/iso"/>
</dbReference>
<dbReference type="Gene3D" id="3.90.226.10">
    <property type="entry name" value="2-enoyl-CoA Hydratase, Chain A, domain 1"/>
    <property type="match status" value="1"/>
</dbReference>
<protein>
    <submittedName>
        <fullName evidence="1">Crotonase/enoyl-CoA hydratase family protein</fullName>
    </submittedName>
</protein>
<dbReference type="PANTHER" id="PTHR11941">
    <property type="entry name" value="ENOYL-COA HYDRATASE-RELATED"/>
    <property type="match status" value="1"/>
</dbReference>
<dbReference type="NCBIfam" id="NF004858">
    <property type="entry name" value="PRK06213.1"/>
    <property type="match status" value="1"/>
</dbReference>
<name>A0A937HJJ1_9PROT</name>
<gene>
    <name evidence="1" type="ORF">ISQ19_02605</name>
</gene>
<dbReference type="SUPFAM" id="SSF52096">
    <property type="entry name" value="ClpP/crotonase"/>
    <property type="match status" value="1"/>
</dbReference>
<comment type="caution">
    <text evidence="1">The sequence shown here is derived from an EMBL/GenBank/DDBJ whole genome shotgun (WGS) entry which is preliminary data.</text>
</comment>